<protein>
    <submittedName>
        <fullName evidence="3">Beta-jelly-roll-type glycoside hydrolase</fullName>
    </submittedName>
</protein>
<dbReference type="InterPro" id="IPR010496">
    <property type="entry name" value="AL/BT2_dom"/>
</dbReference>
<dbReference type="RefSeq" id="WP_171475614.1">
    <property type="nucleotide sequence ID" value="NZ_CP053452.2"/>
</dbReference>
<keyword evidence="4" id="KW-1185">Reference proteome</keyword>
<organism evidence="3 4">
    <name type="scientific">Frigoriglobus tundricola</name>
    <dbReference type="NCBI Taxonomy" id="2774151"/>
    <lineage>
        <taxon>Bacteria</taxon>
        <taxon>Pseudomonadati</taxon>
        <taxon>Planctomycetota</taxon>
        <taxon>Planctomycetia</taxon>
        <taxon>Gemmatales</taxon>
        <taxon>Gemmataceae</taxon>
        <taxon>Frigoriglobus</taxon>
    </lineage>
</organism>
<proteinExistence type="predicted"/>
<dbReference type="GO" id="GO:0016787">
    <property type="term" value="F:hydrolase activity"/>
    <property type="evidence" value="ECO:0007669"/>
    <property type="project" value="UniProtKB-KW"/>
</dbReference>
<dbReference type="Gene3D" id="2.60.120.560">
    <property type="entry name" value="Exo-inulinase, domain 1"/>
    <property type="match status" value="1"/>
</dbReference>
<name>A0A6M5Z5J7_9BACT</name>
<gene>
    <name evidence="3" type="ORF">FTUN_8613</name>
</gene>
<feature type="signal peptide" evidence="1">
    <location>
        <begin position="1"/>
        <end position="18"/>
    </location>
</feature>
<keyword evidence="3" id="KW-0378">Hydrolase</keyword>
<evidence type="ECO:0000313" key="3">
    <source>
        <dbReference type="EMBL" id="QJX00975.1"/>
    </source>
</evidence>
<dbReference type="KEGG" id="ftj:FTUN_8613"/>
<sequence>MRVLFSVALFAIAAPALADDTGSFTPLFDGKTLDGWTFIVKPDKDGKKADPKGTWSVADGYIRCTGKPNGCMVTREEYGDYVLKVKWRFPADGKGGNSGVLLHVQDEKYWPTSIEAQMLTGRAGDLFLTNPPGAKLDVDPSRRNPKVERQFFRLETKEPVEKKLGEWNEYEITCKGGAVNLVINGVKVNEGTNGNLSKGRIALQSEGTEIHFKDVVIKKLK</sequence>
<evidence type="ECO:0000259" key="2">
    <source>
        <dbReference type="Pfam" id="PF06439"/>
    </source>
</evidence>
<keyword evidence="1" id="KW-0732">Signal</keyword>
<dbReference type="Pfam" id="PF06439">
    <property type="entry name" value="3keto-disac_hyd"/>
    <property type="match status" value="1"/>
</dbReference>
<evidence type="ECO:0000256" key="1">
    <source>
        <dbReference type="SAM" id="SignalP"/>
    </source>
</evidence>
<dbReference type="Proteomes" id="UP000503447">
    <property type="component" value="Chromosome"/>
</dbReference>
<accession>A0A6M5Z5J7</accession>
<reference evidence="4" key="1">
    <citation type="submission" date="2020-05" db="EMBL/GenBank/DDBJ databases">
        <title>Frigoriglobus tundricola gen. nov., sp. nov., a psychrotolerant cellulolytic planctomycete of the family Gemmataceae with two divergent copies of 16S rRNA gene.</title>
        <authorList>
            <person name="Kulichevskaya I.S."/>
            <person name="Ivanova A.A."/>
            <person name="Naumoff D.G."/>
            <person name="Beletsky A.V."/>
            <person name="Rijpstra W.I.C."/>
            <person name="Sinninghe Damste J.S."/>
            <person name="Mardanov A.V."/>
            <person name="Ravin N.V."/>
            <person name="Dedysh S.N."/>
        </authorList>
    </citation>
    <scope>NUCLEOTIDE SEQUENCE [LARGE SCALE GENOMIC DNA]</scope>
    <source>
        <strain evidence="4">PL17</strain>
    </source>
</reference>
<evidence type="ECO:0000313" key="4">
    <source>
        <dbReference type="Proteomes" id="UP000503447"/>
    </source>
</evidence>
<feature type="domain" description="3-keto-alpha-glucoside-1,2-lyase/3-keto-2-hydroxy-glucal hydratase" evidence="2">
    <location>
        <begin position="24"/>
        <end position="218"/>
    </location>
</feature>
<dbReference type="EMBL" id="CP053452">
    <property type="protein sequence ID" value="QJX00975.1"/>
    <property type="molecule type" value="Genomic_DNA"/>
</dbReference>
<dbReference type="AlphaFoldDB" id="A0A6M5Z5J7"/>
<feature type="chain" id="PRO_5026790193" evidence="1">
    <location>
        <begin position="19"/>
        <end position="221"/>
    </location>
</feature>